<proteinExistence type="predicted"/>
<protein>
    <submittedName>
        <fullName evidence="1">Uncharacterized protein</fullName>
    </submittedName>
</protein>
<dbReference type="Proteomes" id="UP000077295">
    <property type="component" value="Unassembled WGS sequence"/>
</dbReference>
<evidence type="ECO:0000313" key="1">
    <source>
        <dbReference type="EMBL" id="SAD76897.1"/>
    </source>
</evidence>
<dbReference type="EMBL" id="FKEV01000002">
    <property type="protein sequence ID" value="SAD76897.1"/>
    <property type="molecule type" value="Genomic_DNA"/>
</dbReference>
<dbReference type="RefSeq" id="WP_048209458.1">
    <property type="nucleotide sequence ID" value="NZ_CAIZVH010000003.1"/>
</dbReference>
<comment type="caution">
    <text evidence="1">The sequence shown here is derived from an EMBL/GenBank/DDBJ whole genome shotgun (WGS) entry which is preliminary data.</text>
</comment>
<name>A0ABD7KT87_9ENTR</name>
<sequence>MNFSKQKQANLTRKVTVRAFKVNSNNNNNLYKQIAASKSLAAGTIIQYSATKHIKCKELKTINNTHFIHFTSYNPNEQVSVSPINPKDKDLFPVKNHDNLHAFYMIKGNKIASLMLISTNWPEVKTSKLFGHFKIDIIPTCILRQDTVAKLQSDGLKAVHVNLEVMSSDFNKQPGFLKSLIQNEPAVKQTGISGHLTIDHKGNPQLAKSIENNPTPWISDLDSDFYFETKKSEKITSDSLRLTQVYYTIPYGAKSILSKYAEEILSDFVKNEF</sequence>
<reference evidence="1 2" key="1">
    <citation type="submission" date="2016-03" db="EMBL/GenBank/DDBJ databases">
        <authorList>
            <consortium name="Pathogen Informatics"/>
        </authorList>
    </citation>
    <scope>NUCLEOTIDE SEQUENCE [LARGE SCALE GENOMIC DNA]</scope>
    <source>
        <strain evidence="2">e552</strain>
    </source>
</reference>
<dbReference type="AlphaFoldDB" id="A0ABD7KT87"/>
<gene>
    <name evidence="1" type="ORF">SAMEA2273187_01031</name>
</gene>
<organism evidence="1 2">
    <name type="scientific">Enterobacter hormaechei</name>
    <dbReference type="NCBI Taxonomy" id="158836"/>
    <lineage>
        <taxon>Bacteria</taxon>
        <taxon>Pseudomonadati</taxon>
        <taxon>Pseudomonadota</taxon>
        <taxon>Gammaproteobacteria</taxon>
        <taxon>Enterobacterales</taxon>
        <taxon>Enterobacteriaceae</taxon>
        <taxon>Enterobacter</taxon>
        <taxon>Enterobacter cloacae complex</taxon>
    </lineage>
</organism>
<evidence type="ECO:0000313" key="2">
    <source>
        <dbReference type="Proteomes" id="UP000077295"/>
    </source>
</evidence>
<accession>A0ABD7KT87</accession>